<evidence type="ECO:0000256" key="3">
    <source>
        <dbReference type="ARBA" id="ARBA00022692"/>
    </source>
</evidence>
<protein>
    <submittedName>
        <fullName evidence="7">FliO/MopB family protein</fullName>
    </submittedName>
</protein>
<gene>
    <name evidence="7" type="ORF">FOY91_12865</name>
</gene>
<dbReference type="RefSeq" id="WP_145152498.1">
    <property type="nucleotide sequence ID" value="NZ_VNIM01000051.1"/>
</dbReference>
<feature type="transmembrane region" description="Helical" evidence="6">
    <location>
        <begin position="6"/>
        <end position="26"/>
    </location>
</feature>
<evidence type="ECO:0000256" key="6">
    <source>
        <dbReference type="SAM" id="Phobius"/>
    </source>
</evidence>
<evidence type="ECO:0000256" key="1">
    <source>
        <dbReference type="ARBA" id="ARBA00004236"/>
    </source>
</evidence>
<keyword evidence="5 6" id="KW-0472">Membrane</keyword>
<keyword evidence="8" id="KW-1185">Reference proteome</keyword>
<evidence type="ECO:0000256" key="4">
    <source>
        <dbReference type="ARBA" id="ARBA00022989"/>
    </source>
</evidence>
<keyword evidence="3 6" id="KW-0812">Transmembrane</keyword>
<comment type="caution">
    <text evidence="7">The sequence shown here is derived from an EMBL/GenBank/DDBJ whole genome shotgun (WGS) entry which is preliminary data.</text>
</comment>
<proteinExistence type="predicted"/>
<keyword evidence="2" id="KW-1003">Cell membrane</keyword>
<sequence>MTAYILRLLILLPLVAGMAFGALWLWRRVQPGLSLGQRDRAIKVVDAIPMGATGRLAVVEFGGKRLLLAVSRGRIEKLAETPLAGAPAVSVVGDGDEGVVDG</sequence>
<dbReference type="GO" id="GO:0016020">
    <property type="term" value="C:membrane"/>
    <property type="evidence" value="ECO:0007669"/>
    <property type="project" value="InterPro"/>
</dbReference>
<dbReference type="Pfam" id="PF04347">
    <property type="entry name" value="FliO"/>
    <property type="match status" value="1"/>
</dbReference>
<comment type="subcellular location">
    <subcellularLocation>
        <location evidence="1">Cell membrane</location>
    </subcellularLocation>
</comment>
<organism evidence="7 8">
    <name type="scientific">Alterirhizorhabdus solaris</name>
    <dbReference type="NCBI Taxonomy" id="2529389"/>
    <lineage>
        <taxon>Bacteria</taxon>
        <taxon>Pseudomonadati</taxon>
        <taxon>Pseudomonadota</taxon>
        <taxon>Alphaproteobacteria</taxon>
        <taxon>Sphingomonadales</taxon>
        <taxon>Rhizorhabdaceae</taxon>
        <taxon>Alterirhizorhabdus</taxon>
    </lineage>
</organism>
<evidence type="ECO:0000313" key="7">
    <source>
        <dbReference type="EMBL" id="TVV73175.1"/>
    </source>
</evidence>
<dbReference type="OrthoDB" id="7409867at2"/>
<evidence type="ECO:0000313" key="8">
    <source>
        <dbReference type="Proteomes" id="UP000318681"/>
    </source>
</evidence>
<dbReference type="EMBL" id="VNIM01000051">
    <property type="protein sequence ID" value="TVV73175.1"/>
    <property type="molecule type" value="Genomic_DNA"/>
</dbReference>
<evidence type="ECO:0000256" key="5">
    <source>
        <dbReference type="ARBA" id="ARBA00023136"/>
    </source>
</evidence>
<dbReference type="AlphaFoldDB" id="A0A558R1B6"/>
<accession>A0A558R1B6</accession>
<dbReference type="InterPro" id="IPR022781">
    <property type="entry name" value="Flagellar_biosynth_FliO"/>
</dbReference>
<keyword evidence="4 6" id="KW-1133">Transmembrane helix</keyword>
<name>A0A558R1B6_9SPHN</name>
<dbReference type="Proteomes" id="UP000318681">
    <property type="component" value="Unassembled WGS sequence"/>
</dbReference>
<dbReference type="GO" id="GO:0044781">
    <property type="term" value="P:bacterial-type flagellum organization"/>
    <property type="evidence" value="ECO:0007669"/>
    <property type="project" value="InterPro"/>
</dbReference>
<reference evidence="7 8" key="1">
    <citation type="submission" date="2019-07" db="EMBL/GenBank/DDBJ databases">
        <title>Sphingomonas solaris sp. nov., isolated from a solar panel from Boston, Massachusetts.</title>
        <authorList>
            <person name="Tanner K."/>
            <person name="Pascual J."/>
            <person name="Mancuso C."/>
            <person name="Pereto J."/>
            <person name="Khalil A."/>
            <person name="Vilanova C."/>
        </authorList>
    </citation>
    <scope>NUCLEOTIDE SEQUENCE [LARGE SCALE GENOMIC DNA]</scope>
    <source>
        <strain evidence="7 8">R4DWN</strain>
    </source>
</reference>
<evidence type="ECO:0000256" key="2">
    <source>
        <dbReference type="ARBA" id="ARBA00022475"/>
    </source>
</evidence>